<dbReference type="InterPro" id="IPR013087">
    <property type="entry name" value="Znf_C2H2_type"/>
</dbReference>
<evidence type="ECO:0000313" key="3">
    <source>
        <dbReference type="Proteomes" id="UP000008909"/>
    </source>
</evidence>
<proteinExistence type="predicted"/>
<dbReference type="PANTHER" id="PTHR21301">
    <property type="entry name" value="REVERSE TRANSCRIPTASE"/>
    <property type="match status" value="1"/>
</dbReference>
<dbReference type="InterPro" id="IPR058912">
    <property type="entry name" value="HTH_animal"/>
</dbReference>
<feature type="non-terminal residue" evidence="2">
    <location>
        <position position="353"/>
    </location>
</feature>
<dbReference type="Proteomes" id="UP000008909">
    <property type="component" value="Unassembled WGS sequence"/>
</dbReference>
<evidence type="ECO:0000313" key="2">
    <source>
        <dbReference type="EMBL" id="GAA57796.1"/>
    </source>
</evidence>
<dbReference type="PANTHER" id="PTHR21301:SF10">
    <property type="entry name" value="REVERSE TRANSCRIPTASE DOMAIN-CONTAINING PROTEIN"/>
    <property type="match status" value="1"/>
</dbReference>
<name>G7YXW6_CLOSI</name>
<protein>
    <recommendedName>
        <fullName evidence="1">C2H2-type domain-containing protein</fullName>
    </recommendedName>
</protein>
<dbReference type="PROSITE" id="PS00028">
    <property type="entry name" value="ZINC_FINGER_C2H2_1"/>
    <property type="match status" value="1"/>
</dbReference>
<accession>G7YXW6</accession>
<dbReference type="EMBL" id="DF145056">
    <property type="protein sequence ID" value="GAA57796.1"/>
    <property type="molecule type" value="Genomic_DNA"/>
</dbReference>
<gene>
    <name evidence="2" type="ORF">CLF_113209</name>
</gene>
<dbReference type="Pfam" id="PF26215">
    <property type="entry name" value="HTH_animal"/>
    <property type="match status" value="1"/>
</dbReference>
<feature type="domain" description="C2H2-type" evidence="1">
    <location>
        <begin position="256"/>
        <end position="278"/>
    </location>
</feature>
<sequence>MSYGNNNLKIAVTRVGITNCVPEYAINEPVLFSDAPSSSCTRGQIVCDFAKAFWRCFDDAFIVIKCDNVSSFHNYLNSLNQQIKFRMEVESTSGTLPFLDCTTHKSGGKLKCTIYRKPTDTGTVLDYSSAHPKSVYTSIVSSIFSQVRSLCIEEIDRTAAQIESANRLPEVGYPVSLIRRQLRRILTPASGPSKECTGTAVIPYKAGISEVVRRVLNSANIRVAFQKGKTLHSLLVRLKDLFPVERTRDCVHKFNCNDCTKVYIRQTARELHTRIGDHKRRMNRPPRNAEEYQTLSKDSLMAEHALDRGHRIDLEGMEVSRRRLRFTPQRLIAEAVEITKHKIYLFDPKSKHK</sequence>
<organism evidence="2 3">
    <name type="scientific">Clonorchis sinensis</name>
    <name type="common">Chinese liver fluke</name>
    <dbReference type="NCBI Taxonomy" id="79923"/>
    <lineage>
        <taxon>Eukaryota</taxon>
        <taxon>Metazoa</taxon>
        <taxon>Spiralia</taxon>
        <taxon>Lophotrochozoa</taxon>
        <taxon>Platyhelminthes</taxon>
        <taxon>Trematoda</taxon>
        <taxon>Digenea</taxon>
        <taxon>Opisthorchiida</taxon>
        <taxon>Opisthorchiata</taxon>
        <taxon>Opisthorchiidae</taxon>
        <taxon>Clonorchis</taxon>
    </lineage>
</organism>
<reference evidence="2" key="1">
    <citation type="journal article" date="2011" name="Genome Biol.">
        <title>The draft genome of the carcinogenic human liver fluke Clonorchis sinensis.</title>
        <authorList>
            <person name="Wang X."/>
            <person name="Chen W."/>
            <person name="Huang Y."/>
            <person name="Sun J."/>
            <person name="Men J."/>
            <person name="Liu H."/>
            <person name="Luo F."/>
            <person name="Guo L."/>
            <person name="Lv X."/>
            <person name="Deng C."/>
            <person name="Zhou C."/>
            <person name="Fan Y."/>
            <person name="Li X."/>
            <person name="Huang L."/>
            <person name="Hu Y."/>
            <person name="Liang C."/>
            <person name="Hu X."/>
            <person name="Xu J."/>
            <person name="Yu X."/>
        </authorList>
    </citation>
    <scope>NUCLEOTIDE SEQUENCE [LARGE SCALE GENOMIC DNA]</scope>
    <source>
        <strain evidence="2">Henan</strain>
    </source>
</reference>
<dbReference type="AlphaFoldDB" id="G7YXW6"/>
<keyword evidence="3" id="KW-1185">Reference proteome</keyword>
<reference key="2">
    <citation type="submission" date="2011-10" db="EMBL/GenBank/DDBJ databases">
        <title>The genome and transcriptome sequence of Clonorchis sinensis provide insights into the carcinogenic liver fluke.</title>
        <authorList>
            <person name="Wang X."/>
            <person name="Huang Y."/>
            <person name="Chen W."/>
            <person name="Liu H."/>
            <person name="Guo L."/>
            <person name="Chen Y."/>
            <person name="Luo F."/>
            <person name="Zhou W."/>
            <person name="Sun J."/>
            <person name="Mao Q."/>
            <person name="Liang P."/>
            <person name="Zhou C."/>
            <person name="Tian Y."/>
            <person name="Men J."/>
            <person name="Lv X."/>
            <person name="Huang L."/>
            <person name="Zhou J."/>
            <person name="Hu Y."/>
            <person name="Li R."/>
            <person name="Zhang F."/>
            <person name="Lei H."/>
            <person name="Li X."/>
            <person name="Hu X."/>
            <person name="Liang C."/>
            <person name="Xu J."/>
            <person name="Wu Z."/>
            <person name="Yu X."/>
        </authorList>
    </citation>
    <scope>NUCLEOTIDE SEQUENCE</scope>
    <source>
        <strain>Henan</strain>
    </source>
</reference>
<evidence type="ECO:0000259" key="1">
    <source>
        <dbReference type="PROSITE" id="PS00028"/>
    </source>
</evidence>